<dbReference type="SUPFAM" id="SSF53474">
    <property type="entry name" value="alpha/beta-Hydrolases"/>
    <property type="match status" value="1"/>
</dbReference>
<dbReference type="KEGG" id="sch:Sphch_3340"/>
<reference evidence="5 6" key="1">
    <citation type="submission" date="2011-05" db="EMBL/GenBank/DDBJ databases">
        <title>Complete sequence of chromosome 2 of Sphingobium chlorophenolicum L-1.</title>
        <authorList>
            <consortium name="US DOE Joint Genome Institute"/>
            <person name="Lucas S."/>
            <person name="Han J."/>
            <person name="Lapidus A."/>
            <person name="Cheng J.-F."/>
            <person name="Goodwin L."/>
            <person name="Pitluck S."/>
            <person name="Peters L."/>
            <person name="Daligault H."/>
            <person name="Han C."/>
            <person name="Tapia R."/>
            <person name="Land M."/>
            <person name="Hauser L."/>
            <person name="Kyrpides N."/>
            <person name="Ivanova N."/>
            <person name="Pagani I."/>
            <person name="Turner P."/>
            <person name="Copley S."/>
            <person name="Woyke T."/>
        </authorList>
    </citation>
    <scope>NUCLEOTIDE SEQUENCE [LARGE SCALE GENOMIC DNA]</scope>
    <source>
        <strain evidence="5 6">L-1</strain>
    </source>
</reference>
<sequence>MGEPIIMVFDYIYFRKSAKIFTRGTVALASLFGCGLAIANSGHDEKPHVTIAAGRLQGVTEDGVTSFKGIPFAAPPVGALRWRAPQPVPAWSGVRDASNYGNDCMQLPVANDAAPLGMPPAEDCLYLNVWKPAGEQRPLPVLVWIYGGGFLNGGASPPTYSGAALAKRGIMMVSFNYRIGRFGTFAHPLLTKSDEDNGLVGNYGFMDQIAALKWVQGNIAKFGGDPANVTIIGESAGGMSVNTLLTSPMAKGLFTRAVIQSGGDGSTMEAQGSLSQAEEIGVAFARSKGIAETDPKALEKLRALPAEEVLDGLNMLALFQSGPRNFSSPFPDGKIAIDIRQAYKSGNFSHVPVMIGATSDDIGGKTGYMAVGARRIARMISDQGVPVFFYRFSYVADSVRAADTKGAAHASEIPYFFDNVAIRYGDRTMVRDVALGDKASAYLVNFVRTGDPNGPGLPQWQPFRSANDAMMDFSAEGRAVAGADPLASELDVAMTSP</sequence>
<dbReference type="Proteomes" id="UP000007150">
    <property type="component" value="Chromosome 2"/>
</dbReference>
<dbReference type="EC" id="3.1.1.-" evidence="3"/>
<dbReference type="GO" id="GO:0016787">
    <property type="term" value="F:hydrolase activity"/>
    <property type="evidence" value="ECO:0007669"/>
    <property type="project" value="UniProtKB-KW"/>
</dbReference>
<proteinExistence type="inferred from homology"/>
<evidence type="ECO:0000313" key="6">
    <source>
        <dbReference type="Proteomes" id="UP000007150"/>
    </source>
</evidence>
<dbReference type="InterPro" id="IPR050309">
    <property type="entry name" value="Type-B_Carboxylest/Lipase"/>
</dbReference>
<dbReference type="InterPro" id="IPR019819">
    <property type="entry name" value="Carboxylesterase_B_CS"/>
</dbReference>
<protein>
    <recommendedName>
        <fullName evidence="3">Carboxylic ester hydrolase</fullName>
        <ecNumber evidence="3">3.1.1.-</ecNumber>
    </recommendedName>
</protein>
<dbReference type="AlphaFoldDB" id="F6F3C4"/>
<evidence type="ECO:0000313" key="5">
    <source>
        <dbReference type="EMBL" id="AEG50936.1"/>
    </source>
</evidence>
<evidence type="ECO:0000256" key="3">
    <source>
        <dbReference type="RuleBase" id="RU361235"/>
    </source>
</evidence>
<evidence type="ECO:0000256" key="1">
    <source>
        <dbReference type="ARBA" id="ARBA00005964"/>
    </source>
</evidence>
<dbReference type="PROSITE" id="PS00122">
    <property type="entry name" value="CARBOXYLESTERASE_B_1"/>
    <property type="match status" value="1"/>
</dbReference>
<evidence type="ECO:0000259" key="4">
    <source>
        <dbReference type="Pfam" id="PF00135"/>
    </source>
</evidence>
<evidence type="ECO:0000256" key="2">
    <source>
        <dbReference type="ARBA" id="ARBA00022801"/>
    </source>
</evidence>
<dbReference type="PROSITE" id="PS00941">
    <property type="entry name" value="CARBOXYLESTERASE_B_2"/>
    <property type="match status" value="1"/>
</dbReference>
<organism evidence="5 6">
    <name type="scientific">Sphingobium chlorophenolicum L-1</name>
    <dbReference type="NCBI Taxonomy" id="690566"/>
    <lineage>
        <taxon>Bacteria</taxon>
        <taxon>Pseudomonadati</taxon>
        <taxon>Pseudomonadota</taxon>
        <taxon>Alphaproteobacteria</taxon>
        <taxon>Sphingomonadales</taxon>
        <taxon>Sphingomonadaceae</taxon>
        <taxon>Sphingobium</taxon>
    </lineage>
</organism>
<gene>
    <name evidence="5" type="ORF">Sphch_3340</name>
</gene>
<name>F6F3C4_SPHCR</name>
<dbReference type="Gene3D" id="3.40.50.1820">
    <property type="entry name" value="alpha/beta hydrolase"/>
    <property type="match status" value="2"/>
</dbReference>
<dbReference type="InterPro" id="IPR002018">
    <property type="entry name" value="CarbesteraseB"/>
</dbReference>
<dbReference type="Pfam" id="PF00135">
    <property type="entry name" value="COesterase"/>
    <property type="match status" value="2"/>
</dbReference>
<dbReference type="InterPro" id="IPR019826">
    <property type="entry name" value="Carboxylesterase_B_AS"/>
</dbReference>
<keyword evidence="2 3" id="KW-0378">Hydrolase</keyword>
<dbReference type="HOGENOM" id="CLU_006586_16_4_5"/>
<dbReference type="STRING" id="690566.Sphch_3340"/>
<dbReference type="RefSeq" id="WP_013849166.1">
    <property type="nucleotide sequence ID" value="NC_015594.1"/>
</dbReference>
<comment type="similarity">
    <text evidence="1 3">Belongs to the type-B carboxylesterase/lipase family.</text>
</comment>
<accession>F6F3C4</accession>
<dbReference type="PANTHER" id="PTHR11559">
    <property type="entry name" value="CARBOXYLESTERASE"/>
    <property type="match status" value="1"/>
</dbReference>
<dbReference type="ESTHER" id="sphcr-f6f3c4">
    <property type="family name" value="Carb_B_Bacteria"/>
</dbReference>
<keyword evidence="6" id="KW-1185">Reference proteome</keyword>
<feature type="domain" description="Carboxylesterase type B" evidence="4">
    <location>
        <begin position="369"/>
        <end position="478"/>
    </location>
</feature>
<dbReference type="InterPro" id="IPR029058">
    <property type="entry name" value="AB_hydrolase_fold"/>
</dbReference>
<feature type="domain" description="Carboxylesterase type B" evidence="4">
    <location>
        <begin position="46"/>
        <end position="363"/>
    </location>
</feature>
<dbReference type="EMBL" id="CP002799">
    <property type="protein sequence ID" value="AEG50936.1"/>
    <property type="molecule type" value="Genomic_DNA"/>
</dbReference>